<dbReference type="InterPro" id="IPR002190">
    <property type="entry name" value="MHD_dom"/>
</dbReference>
<dbReference type="PROSITE" id="PS50838">
    <property type="entry name" value="MAGE"/>
    <property type="match status" value="1"/>
</dbReference>
<dbReference type="AlphaFoldDB" id="A0A091D9D9"/>
<evidence type="ECO:0000313" key="3">
    <source>
        <dbReference type="Proteomes" id="UP000028990"/>
    </source>
</evidence>
<dbReference type="EMBL" id="KN123067">
    <property type="protein sequence ID" value="KFO26885.1"/>
    <property type="molecule type" value="Genomic_DNA"/>
</dbReference>
<evidence type="ECO:0000259" key="1">
    <source>
        <dbReference type="PROSITE" id="PS50838"/>
    </source>
</evidence>
<dbReference type="PANTHER" id="PTHR11736:SF14">
    <property type="entry name" value="NSE3 HOMOLOG, SMC5-SMC6 COMPLEX COMPONENT"/>
    <property type="match status" value="1"/>
</dbReference>
<name>A0A091D9D9_FUKDA</name>
<accession>A0A091D9D9</accession>
<dbReference type="FunFam" id="1.10.10.1210:FF:000001">
    <property type="entry name" value="melanoma-associated antigen D1"/>
    <property type="match status" value="1"/>
</dbReference>
<feature type="domain" description="MAGE" evidence="1">
    <location>
        <begin position="11"/>
        <end position="117"/>
    </location>
</feature>
<proteinExistence type="predicted"/>
<organism evidence="2 3">
    <name type="scientific">Fukomys damarensis</name>
    <name type="common">Damaraland mole rat</name>
    <name type="synonym">Cryptomys damarensis</name>
    <dbReference type="NCBI Taxonomy" id="885580"/>
    <lineage>
        <taxon>Eukaryota</taxon>
        <taxon>Metazoa</taxon>
        <taxon>Chordata</taxon>
        <taxon>Craniata</taxon>
        <taxon>Vertebrata</taxon>
        <taxon>Euteleostomi</taxon>
        <taxon>Mammalia</taxon>
        <taxon>Eutheria</taxon>
        <taxon>Euarchontoglires</taxon>
        <taxon>Glires</taxon>
        <taxon>Rodentia</taxon>
        <taxon>Hystricomorpha</taxon>
        <taxon>Bathyergidae</taxon>
        <taxon>Fukomys</taxon>
    </lineage>
</organism>
<protein>
    <submittedName>
        <fullName evidence="2">Melanoma-associated antigen B4</fullName>
    </submittedName>
</protein>
<dbReference type="SMART" id="SM01373">
    <property type="entry name" value="MAGE"/>
    <property type="match status" value="1"/>
</dbReference>
<sequence>MIKNITDRIDIIFVLSLIFMEGNRMTEEDLTQNVERWEMLAQLKHTHFVEVWKFITKDLVWGEYLKYQQIPNDDPVHYEFLWDPQTHAETSKMKVLMHVAQFNRADLKSYPELYEEALEAEIGIESESLRER</sequence>
<dbReference type="Proteomes" id="UP000028990">
    <property type="component" value="Unassembled WGS sequence"/>
</dbReference>
<dbReference type="PANTHER" id="PTHR11736">
    <property type="entry name" value="MELANOMA-ASSOCIATED ANTIGEN MAGE ANTIGEN"/>
    <property type="match status" value="1"/>
</dbReference>
<gene>
    <name evidence="2" type="ORF">H920_11707</name>
</gene>
<dbReference type="Gene3D" id="1.10.10.1210">
    <property type="entry name" value="MAGE homology domain, winged helix WH2 motif"/>
    <property type="match status" value="1"/>
</dbReference>
<evidence type="ECO:0000313" key="2">
    <source>
        <dbReference type="EMBL" id="KFO26885.1"/>
    </source>
</evidence>
<dbReference type="InterPro" id="IPR041899">
    <property type="entry name" value="MAGE_WH2"/>
</dbReference>
<keyword evidence="3" id="KW-1185">Reference proteome</keyword>
<dbReference type="Pfam" id="PF01454">
    <property type="entry name" value="MAGE"/>
    <property type="match status" value="1"/>
</dbReference>
<dbReference type="InterPro" id="IPR037445">
    <property type="entry name" value="MAGE"/>
</dbReference>
<dbReference type="GO" id="GO:0000122">
    <property type="term" value="P:negative regulation of transcription by RNA polymerase II"/>
    <property type="evidence" value="ECO:0007669"/>
    <property type="project" value="TreeGrafter"/>
</dbReference>
<dbReference type="GO" id="GO:0005634">
    <property type="term" value="C:nucleus"/>
    <property type="evidence" value="ECO:0007669"/>
    <property type="project" value="TreeGrafter"/>
</dbReference>
<reference evidence="2 3" key="1">
    <citation type="submission" date="2013-11" db="EMBL/GenBank/DDBJ databases">
        <title>The Damaraland mole rat (Fukomys damarensis) genome and evolution of African mole rats.</title>
        <authorList>
            <person name="Gladyshev V.N."/>
            <person name="Fang X."/>
        </authorList>
    </citation>
    <scope>NUCLEOTIDE SEQUENCE [LARGE SCALE GENOMIC DNA]</scope>
    <source>
        <tissue evidence="2">Liver</tissue>
    </source>
</reference>